<gene>
    <name evidence="2 4" type="ORF">BDZ99DRAFT_576620</name>
</gene>
<dbReference type="OrthoDB" id="10482779at2759"/>
<feature type="transmembrane region" description="Helical" evidence="1">
    <location>
        <begin position="116"/>
        <end position="138"/>
    </location>
</feature>
<keyword evidence="1" id="KW-0472">Membrane</keyword>
<evidence type="ECO:0000313" key="3">
    <source>
        <dbReference type="Proteomes" id="UP000504636"/>
    </source>
</evidence>
<evidence type="ECO:0000313" key="2">
    <source>
        <dbReference type="EMBL" id="KAF2802735.1"/>
    </source>
</evidence>
<evidence type="ECO:0000313" key="4">
    <source>
        <dbReference type="RefSeq" id="XP_033569699.1"/>
    </source>
</evidence>
<dbReference type="EMBL" id="MU003721">
    <property type="protein sequence ID" value="KAF2802735.1"/>
    <property type="molecule type" value="Genomic_DNA"/>
</dbReference>
<keyword evidence="3" id="KW-1185">Reference proteome</keyword>
<protein>
    <submittedName>
        <fullName evidence="2 4">Uncharacterized protein</fullName>
    </submittedName>
</protein>
<keyword evidence="1" id="KW-1133">Transmembrane helix</keyword>
<keyword evidence="1" id="KW-0812">Transmembrane</keyword>
<feature type="transmembrane region" description="Helical" evidence="1">
    <location>
        <begin position="46"/>
        <end position="66"/>
    </location>
</feature>
<proteinExistence type="predicted"/>
<dbReference type="AlphaFoldDB" id="A0A6A6Y3D1"/>
<evidence type="ECO:0000256" key="1">
    <source>
        <dbReference type="SAM" id="Phobius"/>
    </source>
</evidence>
<organism evidence="2">
    <name type="scientific">Mytilinidion resinicola</name>
    <dbReference type="NCBI Taxonomy" id="574789"/>
    <lineage>
        <taxon>Eukaryota</taxon>
        <taxon>Fungi</taxon>
        <taxon>Dikarya</taxon>
        <taxon>Ascomycota</taxon>
        <taxon>Pezizomycotina</taxon>
        <taxon>Dothideomycetes</taxon>
        <taxon>Pleosporomycetidae</taxon>
        <taxon>Mytilinidiales</taxon>
        <taxon>Mytilinidiaceae</taxon>
        <taxon>Mytilinidion</taxon>
    </lineage>
</organism>
<reference evidence="2 4" key="1">
    <citation type="journal article" date="2020" name="Stud. Mycol.">
        <title>101 Dothideomycetes genomes: a test case for predicting lifestyles and emergence of pathogens.</title>
        <authorList>
            <person name="Haridas S."/>
            <person name="Albert R."/>
            <person name="Binder M."/>
            <person name="Bloem J."/>
            <person name="Labutti K."/>
            <person name="Salamov A."/>
            <person name="Andreopoulos B."/>
            <person name="Baker S."/>
            <person name="Barry K."/>
            <person name="Bills G."/>
            <person name="Bluhm B."/>
            <person name="Cannon C."/>
            <person name="Castanera R."/>
            <person name="Culley D."/>
            <person name="Daum C."/>
            <person name="Ezra D."/>
            <person name="Gonzalez J."/>
            <person name="Henrissat B."/>
            <person name="Kuo A."/>
            <person name="Liang C."/>
            <person name="Lipzen A."/>
            <person name="Lutzoni F."/>
            <person name="Magnuson J."/>
            <person name="Mondo S."/>
            <person name="Nolan M."/>
            <person name="Ohm R."/>
            <person name="Pangilinan J."/>
            <person name="Park H.-J."/>
            <person name="Ramirez L."/>
            <person name="Alfaro M."/>
            <person name="Sun H."/>
            <person name="Tritt A."/>
            <person name="Yoshinaga Y."/>
            <person name="Zwiers L.-H."/>
            <person name="Turgeon B."/>
            <person name="Goodwin S."/>
            <person name="Spatafora J."/>
            <person name="Crous P."/>
            <person name="Grigoriev I."/>
        </authorList>
    </citation>
    <scope>NUCLEOTIDE SEQUENCE</scope>
    <source>
        <strain evidence="2 4">CBS 304.34</strain>
    </source>
</reference>
<feature type="transmembrane region" description="Helical" evidence="1">
    <location>
        <begin position="91"/>
        <end position="109"/>
    </location>
</feature>
<reference evidence="4" key="3">
    <citation type="submission" date="2025-04" db="UniProtKB">
        <authorList>
            <consortium name="RefSeq"/>
        </authorList>
    </citation>
    <scope>IDENTIFICATION</scope>
    <source>
        <strain evidence="4">CBS 304.34</strain>
    </source>
</reference>
<accession>A0A6A6Y3D1</accession>
<name>A0A6A6Y3D1_9PEZI</name>
<dbReference type="GeneID" id="54469489"/>
<dbReference type="RefSeq" id="XP_033569699.1">
    <property type="nucleotide sequence ID" value="XM_033728596.1"/>
</dbReference>
<feature type="transmembrane region" description="Helical" evidence="1">
    <location>
        <begin position="20"/>
        <end position="39"/>
    </location>
</feature>
<reference evidence="4" key="2">
    <citation type="submission" date="2020-04" db="EMBL/GenBank/DDBJ databases">
        <authorList>
            <consortium name="NCBI Genome Project"/>
        </authorList>
    </citation>
    <scope>NUCLEOTIDE SEQUENCE</scope>
    <source>
        <strain evidence="4">CBS 304.34</strain>
    </source>
</reference>
<dbReference type="Proteomes" id="UP000504636">
    <property type="component" value="Unplaced"/>
</dbReference>
<sequence>MSSHTQDDSSTKEPTFADLFKAILLVLVINTLLALMITLNPIIGHLDVAILFNILLLLIAAVFTHFQPEGTTNDGHIADRHEGVDDKKEPVIGRLLYAGLYLTGLNAALNTIRVLHLVPLSLLLVVSTLLIAEIVPYLQSEDAVQHAETFMLDDSAEWELASEIMPKVDIKMYTSKFTSYISSLLIRAELTISFLASKLGSVTSILSCKDGATKRVTGNTGAPHTALYSKTQALKHGAEAHLPSPAPTPTSALPTLPTSTENKQLQPLTKAFAGKINDKAFIEEFRQLLQIPPNATVAQAKQAIKARDNKIIVDRELMKDEETAEKLRLIVVATSFLFQEPLELVSVKKWLHPRPLGPGVTKIGGRRRNRH</sequence>